<dbReference type="EMBL" id="QAYE01000001">
    <property type="protein sequence ID" value="PTW49425.1"/>
    <property type="molecule type" value="Genomic_DNA"/>
</dbReference>
<dbReference type="SMART" id="SM00448">
    <property type="entry name" value="REC"/>
    <property type="match status" value="1"/>
</dbReference>
<feature type="modified residue" description="4-aspartylphosphate" evidence="1">
    <location>
        <position position="69"/>
    </location>
</feature>
<feature type="domain" description="Response regulatory" evidence="2">
    <location>
        <begin position="19"/>
        <end position="129"/>
    </location>
</feature>
<dbReference type="Pfam" id="PF00072">
    <property type="entry name" value="Response_reg"/>
    <property type="match status" value="1"/>
</dbReference>
<evidence type="ECO:0000259" key="2">
    <source>
        <dbReference type="PROSITE" id="PS50110"/>
    </source>
</evidence>
<evidence type="ECO:0000313" key="4">
    <source>
        <dbReference type="Proteomes" id="UP000244013"/>
    </source>
</evidence>
<accession>A0A2T5UD41</accession>
<keyword evidence="1" id="KW-0597">Phosphoprotein</keyword>
<dbReference type="InterPro" id="IPR001789">
    <property type="entry name" value="Sig_transdc_resp-reg_receiver"/>
</dbReference>
<gene>
    <name evidence="3" type="ORF">C8J25_101935</name>
</gene>
<organism evidence="3 4">
    <name type="scientific">Sphingomonas faeni</name>
    <dbReference type="NCBI Taxonomy" id="185950"/>
    <lineage>
        <taxon>Bacteria</taxon>
        <taxon>Pseudomonadati</taxon>
        <taxon>Pseudomonadota</taxon>
        <taxon>Alphaproteobacteria</taxon>
        <taxon>Sphingomonadales</taxon>
        <taxon>Sphingomonadaceae</taxon>
        <taxon>Sphingomonas</taxon>
    </lineage>
</organism>
<evidence type="ECO:0000256" key="1">
    <source>
        <dbReference type="PROSITE-ProRule" id="PRU00169"/>
    </source>
</evidence>
<name>A0A2T5UD41_9SPHN</name>
<dbReference type="GO" id="GO:0000160">
    <property type="term" value="P:phosphorelay signal transduction system"/>
    <property type="evidence" value="ECO:0007669"/>
    <property type="project" value="InterPro"/>
</dbReference>
<dbReference type="SUPFAM" id="SSF52172">
    <property type="entry name" value="CheY-like"/>
    <property type="match status" value="1"/>
</dbReference>
<dbReference type="PROSITE" id="PS50110">
    <property type="entry name" value="RESPONSE_REGULATORY"/>
    <property type="match status" value="1"/>
</dbReference>
<dbReference type="InterPro" id="IPR011006">
    <property type="entry name" value="CheY-like_superfamily"/>
</dbReference>
<proteinExistence type="predicted"/>
<evidence type="ECO:0000313" key="3">
    <source>
        <dbReference type="EMBL" id="PTW49425.1"/>
    </source>
</evidence>
<dbReference type="Gene3D" id="3.40.50.2300">
    <property type="match status" value="1"/>
</dbReference>
<reference evidence="3 4" key="1">
    <citation type="submission" date="2018-04" db="EMBL/GenBank/DDBJ databases">
        <title>Genomic Encyclopedia of Type Strains, Phase III (KMG-III): the genomes of soil and plant-associated and newly described type strains.</title>
        <authorList>
            <person name="Whitman W."/>
        </authorList>
    </citation>
    <scope>NUCLEOTIDE SEQUENCE [LARGE SCALE GENOMIC DNA]</scope>
    <source>
        <strain evidence="3 4">MA-olki</strain>
    </source>
</reference>
<protein>
    <submittedName>
        <fullName evidence="3">CheY-like chemotaxis protein</fullName>
    </submittedName>
</protein>
<comment type="caution">
    <text evidence="3">The sequence shown here is derived from an EMBL/GenBank/DDBJ whole genome shotgun (WGS) entry which is preliminary data.</text>
</comment>
<sequence length="129" mass="13610">MLASRNNPDYAHDMTAPQQILIVEDEPLIAMMLEDFLEVLDKGVAGSVDTVADALKRIEEGGVDGAILDVNLRGGEKSTAVAEALAAKGVPFVFATGGGDDGVAPEFRDRPRLQKPFTMDGVAKALEGL</sequence>
<dbReference type="Proteomes" id="UP000244013">
    <property type="component" value="Unassembled WGS sequence"/>
</dbReference>
<dbReference type="AlphaFoldDB" id="A0A2T5UD41"/>